<reference evidence="1" key="1">
    <citation type="submission" date="2020-05" db="EMBL/GenBank/DDBJ databases">
        <title>Large-scale comparative analyses of tick genomes elucidate their genetic diversity and vector capacities.</title>
        <authorList>
            <person name="Jia N."/>
            <person name="Wang J."/>
            <person name="Shi W."/>
            <person name="Du L."/>
            <person name="Sun Y."/>
            <person name="Zhan W."/>
            <person name="Jiang J."/>
            <person name="Wang Q."/>
            <person name="Zhang B."/>
            <person name="Ji P."/>
            <person name="Sakyi L.B."/>
            <person name="Cui X."/>
            <person name="Yuan T."/>
            <person name="Jiang B."/>
            <person name="Yang W."/>
            <person name="Lam T.T.-Y."/>
            <person name="Chang Q."/>
            <person name="Ding S."/>
            <person name="Wang X."/>
            <person name="Zhu J."/>
            <person name="Ruan X."/>
            <person name="Zhao L."/>
            <person name="Wei J."/>
            <person name="Que T."/>
            <person name="Du C."/>
            <person name="Cheng J."/>
            <person name="Dai P."/>
            <person name="Han X."/>
            <person name="Huang E."/>
            <person name="Gao Y."/>
            <person name="Liu J."/>
            <person name="Shao H."/>
            <person name="Ye R."/>
            <person name="Li L."/>
            <person name="Wei W."/>
            <person name="Wang X."/>
            <person name="Wang C."/>
            <person name="Yang T."/>
            <person name="Huo Q."/>
            <person name="Li W."/>
            <person name="Guo W."/>
            <person name="Chen H."/>
            <person name="Zhou L."/>
            <person name="Ni X."/>
            <person name="Tian J."/>
            <person name="Zhou Y."/>
            <person name="Sheng Y."/>
            <person name="Liu T."/>
            <person name="Pan Y."/>
            <person name="Xia L."/>
            <person name="Li J."/>
            <person name="Zhao F."/>
            <person name="Cao W."/>
        </authorList>
    </citation>
    <scope>NUCLEOTIDE SEQUENCE</scope>
    <source>
        <strain evidence="1">Hyas-2018</strain>
    </source>
</reference>
<accession>A0ACB7S0B0</accession>
<comment type="caution">
    <text evidence="1">The sequence shown here is derived from an EMBL/GenBank/DDBJ whole genome shotgun (WGS) entry which is preliminary data.</text>
</comment>
<name>A0ACB7S0B0_HYAAI</name>
<evidence type="ECO:0000313" key="2">
    <source>
        <dbReference type="Proteomes" id="UP000821845"/>
    </source>
</evidence>
<dbReference type="Proteomes" id="UP000821845">
    <property type="component" value="Chromosome 6"/>
</dbReference>
<sequence length="141" mass="16126">MSSTPASHDRRTLRLNVRHESAPTPWDSLVIQGLFMQSTYLVSMRMLRCPYEQVVIIEVVKLTYRNIMSERKLSNDPAALIYDVMKMQKYCVFSVYELRSRTALVYLSCWPIFLSTLRATSSIRDGNGLIPIEATSAEVDA</sequence>
<dbReference type="EMBL" id="CM023486">
    <property type="protein sequence ID" value="KAH6927494.1"/>
    <property type="molecule type" value="Genomic_DNA"/>
</dbReference>
<protein>
    <submittedName>
        <fullName evidence="1">Uncharacterized protein</fullName>
    </submittedName>
</protein>
<evidence type="ECO:0000313" key="1">
    <source>
        <dbReference type="EMBL" id="KAH6927494.1"/>
    </source>
</evidence>
<proteinExistence type="predicted"/>
<organism evidence="1 2">
    <name type="scientific">Hyalomma asiaticum</name>
    <name type="common">Tick</name>
    <dbReference type="NCBI Taxonomy" id="266040"/>
    <lineage>
        <taxon>Eukaryota</taxon>
        <taxon>Metazoa</taxon>
        <taxon>Ecdysozoa</taxon>
        <taxon>Arthropoda</taxon>
        <taxon>Chelicerata</taxon>
        <taxon>Arachnida</taxon>
        <taxon>Acari</taxon>
        <taxon>Parasitiformes</taxon>
        <taxon>Ixodida</taxon>
        <taxon>Ixodoidea</taxon>
        <taxon>Ixodidae</taxon>
        <taxon>Hyalomminae</taxon>
        <taxon>Hyalomma</taxon>
    </lineage>
</organism>
<gene>
    <name evidence="1" type="ORF">HPB50_004545</name>
</gene>
<keyword evidence="2" id="KW-1185">Reference proteome</keyword>